<keyword evidence="4" id="KW-1185">Reference proteome</keyword>
<dbReference type="Proteomes" id="UP000800235">
    <property type="component" value="Unassembled WGS sequence"/>
</dbReference>
<sequence>MRGITATMLRFILLLLFFASFGEGFWRMPCTNFPGLYRIDPLVYPGVPSEHAHSYHGGSNFGFDTTYEDLMASPCTSCDVAQDKSAYWIPGLYFKFPNGTVIAVRQVGGLVAYYDMYPATGPRNIVAFPAGFKMLAGDTYERDFKWQVPEPEKSLWTGAEATEAALRQKALGFNCLHYGPTSNEATTVRHFLPPRSLLDTCKDGLRLEIVFPSCWNGKDLDSPDHKSHVAYSSLVLDGTCPEGFPIRLPTLLYESIWAIEEFTGVEGKFLLSNGDETGLGLHGDFISGWKPEFLQSAIDHPLCGDPRNSGEIKDCPLFTIQDGDKCQKFTPPSQIMAENCMGPMGSLCGGKSLEKGGNVATSHVQVTVTVTSTYHDCAAAPTSRHVHHKMHDF</sequence>
<feature type="chain" id="PRO_5040441593" description="DUF1996 domain-containing protein" evidence="1">
    <location>
        <begin position="25"/>
        <end position="393"/>
    </location>
</feature>
<gene>
    <name evidence="3" type="ORF">EJ08DRAFT_5531</name>
</gene>
<dbReference type="PANTHER" id="PTHR43662:SF7">
    <property type="entry name" value="DUF1996 DOMAIN-CONTAINING PROTEIN"/>
    <property type="match status" value="1"/>
</dbReference>
<organism evidence="3 4">
    <name type="scientific">Tothia fuscella</name>
    <dbReference type="NCBI Taxonomy" id="1048955"/>
    <lineage>
        <taxon>Eukaryota</taxon>
        <taxon>Fungi</taxon>
        <taxon>Dikarya</taxon>
        <taxon>Ascomycota</taxon>
        <taxon>Pezizomycotina</taxon>
        <taxon>Dothideomycetes</taxon>
        <taxon>Pleosporomycetidae</taxon>
        <taxon>Venturiales</taxon>
        <taxon>Cylindrosympodiaceae</taxon>
        <taxon>Tothia</taxon>
    </lineage>
</organism>
<dbReference type="InterPro" id="IPR018535">
    <property type="entry name" value="DUF1996"/>
</dbReference>
<dbReference type="EMBL" id="MU007009">
    <property type="protein sequence ID" value="KAF2436881.1"/>
    <property type="molecule type" value="Genomic_DNA"/>
</dbReference>
<dbReference type="OrthoDB" id="74764at2759"/>
<comment type="caution">
    <text evidence="3">The sequence shown here is derived from an EMBL/GenBank/DDBJ whole genome shotgun (WGS) entry which is preliminary data.</text>
</comment>
<evidence type="ECO:0000313" key="4">
    <source>
        <dbReference type="Proteomes" id="UP000800235"/>
    </source>
</evidence>
<protein>
    <recommendedName>
        <fullName evidence="2">DUF1996 domain-containing protein</fullName>
    </recommendedName>
</protein>
<feature type="signal peptide" evidence="1">
    <location>
        <begin position="1"/>
        <end position="24"/>
    </location>
</feature>
<dbReference type="Pfam" id="PF09362">
    <property type="entry name" value="DUF1996"/>
    <property type="match status" value="1"/>
</dbReference>
<name>A0A9P4U4P5_9PEZI</name>
<dbReference type="PANTHER" id="PTHR43662">
    <property type="match status" value="1"/>
</dbReference>
<evidence type="ECO:0000256" key="1">
    <source>
        <dbReference type="SAM" id="SignalP"/>
    </source>
</evidence>
<keyword evidence="1" id="KW-0732">Signal</keyword>
<proteinExistence type="predicted"/>
<accession>A0A9P4U4P5</accession>
<evidence type="ECO:0000259" key="2">
    <source>
        <dbReference type="Pfam" id="PF09362"/>
    </source>
</evidence>
<feature type="domain" description="DUF1996" evidence="2">
    <location>
        <begin position="40"/>
        <end position="289"/>
    </location>
</feature>
<reference evidence="3" key="1">
    <citation type="journal article" date="2020" name="Stud. Mycol.">
        <title>101 Dothideomycetes genomes: a test case for predicting lifestyles and emergence of pathogens.</title>
        <authorList>
            <person name="Haridas S."/>
            <person name="Albert R."/>
            <person name="Binder M."/>
            <person name="Bloem J."/>
            <person name="Labutti K."/>
            <person name="Salamov A."/>
            <person name="Andreopoulos B."/>
            <person name="Baker S."/>
            <person name="Barry K."/>
            <person name="Bills G."/>
            <person name="Bluhm B."/>
            <person name="Cannon C."/>
            <person name="Castanera R."/>
            <person name="Culley D."/>
            <person name="Daum C."/>
            <person name="Ezra D."/>
            <person name="Gonzalez J."/>
            <person name="Henrissat B."/>
            <person name="Kuo A."/>
            <person name="Liang C."/>
            <person name="Lipzen A."/>
            <person name="Lutzoni F."/>
            <person name="Magnuson J."/>
            <person name="Mondo S."/>
            <person name="Nolan M."/>
            <person name="Ohm R."/>
            <person name="Pangilinan J."/>
            <person name="Park H.-J."/>
            <person name="Ramirez L."/>
            <person name="Alfaro M."/>
            <person name="Sun H."/>
            <person name="Tritt A."/>
            <person name="Yoshinaga Y."/>
            <person name="Zwiers L.-H."/>
            <person name="Turgeon B."/>
            <person name="Goodwin S."/>
            <person name="Spatafora J."/>
            <person name="Crous P."/>
            <person name="Grigoriev I."/>
        </authorList>
    </citation>
    <scope>NUCLEOTIDE SEQUENCE</scope>
    <source>
        <strain evidence="3">CBS 130266</strain>
    </source>
</reference>
<dbReference type="AlphaFoldDB" id="A0A9P4U4P5"/>
<evidence type="ECO:0000313" key="3">
    <source>
        <dbReference type="EMBL" id="KAF2436881.1"/>
    </source>
</evidence>